<dbReference type="Proteomes" id="UP000185725">
    <property type="component" value="Unassembled WGS sequence"/>
</dbReference>
<organism evidence="2 4">
    <name type="scientific">Chryseobacterium indoltheticum</name>
    <dbReference type="NCBI Taxonomy" id="254"/>
    <lineage>
        <taxon>Bacteria</taxon>
        <taxon>Pseudomonadati</taxon>
        <taxon>Bacteroidota</taxon>
        <taxon>Flavobacteriia</taxon>
        <taxon>Flavobacteriales</taxon>
        <taxon>Weeksellaceae</taxon>
        <taxon>Chryseobacterium group</taxon>
        <taxon>Chryseobacterium</taxon>
    </lineage>
</organism>
<reference evidence="1 3" key="1">
    <citation type="submission" date="2017-01" db="EMBL/GenBank/DDBJ databases">
        <authorList>
            <person name="Varghese N."/>
            <person name="Submissions S."/>
        </authorList>
    </citation>
    <scope>NUCLEOTIDE SEQUENCE [LARGE SCALE GENOMIC DNA]</scope>
    <source>
        <strain evidence="1 3">ATCC 27950</strain>
    </source>
</reference>
<reference evidence="2 4" key="2">
    <citation type="submission" date="2018-06" db="EMBL/GenBank/DDBJ databases">
        <authorList>
            <consortium name="Pathogen Informatics"/>
            <person name="Doyle S."/>
        </authorList>
    </citation>
    <scope>NUCLEOTIDE SEQUENCE [LARGE SCALE GENOMIC DNA]</scope>
    <source>
        <strain evidence="2 4">NCTC13560</strain>
    </source>
</reference>
<gene>
    <name evidence="2" type="ORF">NCTC13560_01102</name>
    <name evidence="1" type="ORF">SAMN05421682_108167</name>
</gene>
<accession>A0A381F6X5</accession>
<evidence type="ECO:0000313" key="4">
    <source>
        <dbReference type="Proteomes" id="UP000255231"/>
    </source>
</evidence>
<dbReference type="EMBL" id="FTMF01000008">
    <property type="protein sequence ID" value="SIQ79683.1"/>
    <property type="molecule type" value="Genomic_DNA"/>
</dbReference>
<dbReference type="Proteomes" id="UP000255231">
    <property type="component" value="Unassembled WGS sequence"/>
</dbReference>
<evidence type="ECO:0000313" key="3">
    <source>
        <dbReference type="Proteomes" id="UP000185725"/>
    </source>
</evidence>
<dbReference type="AlphaFoldDB" id="A0A381F6X5"/>
<proteinExistence type="predicted"/>
<protein>
    <submittedName>
        <fullName evidence="2">Uncharacterized protein</fullName>
    </submittedName>
</protein>
<evidence type="ECO:0000313" key="1">
    <source>
        <dbReference type="EMBL" id="SIQ79683.1"/>
    </source>
</evidence>
<evidence type="ECO:0000313" key="2">
    <source>
        <dbReference type="EMBL" id="SUX42285.1"/>
    </source>
</evidence>
<name>A0A381F6X5_9FLAO</name>
<dbReference type="EMBL" id="UFVS01000001">
    <property type="protein sequence ID" value="SUX42285.1"/>
    <property type="molecule type" value="Genomic_DNA"/>
</dbReference>
<sequence>MEKQKSSLQKLIKKFNLAGEEILSAKELKNLRRLLQETFNVAVKFVDLPAAALLYRVAFY</sequence>
<keyword evidence="3" id="KW-1185">Reference proteome</keyword>